<feature type="region of interest" description="Disordered" evidence="2">
    <location>
        <begin position="138"/>
        <end position="189"/>
    </location>
</feature>
<feature type="compositionally biased region" description="Low complexity" evidence="2">
    <location>
        <begin position="168"/>
        <end position="185"/>
    </location>
</feature>
<reference evidence="4 5" key="1">
    <citation type="submission" date="2016-02" db="EMBL/GenBank/DDBJ databases">
        <authorList>
            <consortium name="Pathogen Informatics"/>
        </authorList>
    </citation>
    <scope>NUCLEOTIDE SEQUENCE [LARGE SCALE GENOMIC DNA]</scope>
    <source>
        <strain evidence="4 5">SS993</strain>
    </source>
</reference>
<dbReference type="InterPro" id="IPR005877">
    <property type="entry name" value="YSIRK_signal_dom"/>
</dbReference>
<dbReference type="Proteomes" id="UP000074903">
    <property type="component" value="Unassembled WGS sequence"/>
</dbReference>
<accession>A0A0Z8XSC2</accession>
<dbReference type="NCBIfam" id="TIGR01168">
    <property type="entry name" value="YSIRK_signal"/>
    <property type="match status" value="1"/>
</dbReference>
<feature type="compositionally biased region" description="Low complexity" evidence="2">
    <location>
        <begin position="138"/>
        <end position="159"/>
    </location>
</feature>
<dbReference type="RefSeq" id="WP_044764731.1">
    <property type="nucleotide sequence ID" value="NZ_CEHB01000033.1"/>
</dbReference>
<dbReference type="Pfam" id="PF04650">
    <property type="entry name" value="YSIRK_signal"/>
    <property type="match status" value="1"/>
</dbReference>
<dbReference type="AlphaFoldDB" id="A0A0Z8XSC2"/>
<sequence>MSSKDMFRKEQRFSFRKFSFGLASAVIANVIFGGAIANTPVVHANTATETAAVATSERIASIPYTVNIVDQAGKVVETKEKKVLVYTVETIATATEYLTADLVPEGYAIVSGLGEVTLTEKADNIFTVKVDKIAPEAAATTTTAESATSETSTVATPEPASLTATQPTPVTSEVAEAEVAPTTPEETAKPTERTVYLSYITHYVNEANETVDRTGHLVAVTTTDDTAKTQVTVSASENMPSGWELVQDKAKVVVQLVENQTNLV</sequence>
<keyword evidence="1" id="KW-0732">Signal</keyword>
<name>A0A0Z8XSC2_STRSU</name>
<dbReference type="EMBL" id="FILX01000042">
    <property type="protein sequence ID" value="CYX97567.1"/>
    <property type="molecule type" value="Genomic_DNA"/>
</dbReference>
<organism evidence="4 5">
    <name type="scientific">Streptococcus suis</name>
    <dbReference type="NCBI Taxonomy" id="1307"/>
    <lineage>
        <taxon>Bacteria</taxon>
        <taxon>Bacillati</taxon>
        <taxon>Bacillota</taxon>
        <taxon>Bacilli</taxon>
        <taxon>Lactobacillales</taxon>
        <taxon>Streptococcaceae</taxon>
        <taxon>Streptococcus</taxon>
    </lineage>
</organism>
<evidence type="ECO:0000313" key="4">
    <source>
        <dbReference type="EMBL" id="CYX97567.1"/>
    </source>
</evidence>
<evidence type="ECO:0000259" key="3">
    <source>
        <dbReference type="Pfam" id="PF04650"/>
    </source>
</evidence>
<gene>
    <name evidence="4" type="ORF">ERS132531_01763</name>
</gene>
<proteinExistence type="predicted"/>
<evidence type="ECO:0000256" key="1">
    <source>
        <dbReference type="ARBA" id="ARBA00022729"/>
    </source>
</evidence>
<feature type="domain" description="YSIRK Gram-positive signal peptide" evidence="3">
    <location>
        <begin position="9"/>
        <end position="33"/>
    </location>
</feature>
<evidence type="ECO:0000256" key="2">
    <source>
        <dbReference type="SAM" id="MobiDB-lite"/>
    </source>
</evidence>
<protein>
    <submittedName>
        <fullName evidence="4">Large variant extracellular factor</fullName>
    </submittedName>
</protein>
<evidence type="ECO:0000313" key="5">
    <source>
        <dbReference type="Proteomes" id="UP000074903"/>
    </source>
</evidence>